<reference evidence="2" key="1">
    <citation type="submission" date="2020-05" db="EMBL/GenBank/DDBJ databases">
        <authorList>
            <person name="Chiriac C."/>
            <person name="Salcher M."/>
            <person name="Ghai R."/>
            <person name="Kavagutti S V."/>
        </authorList>
    </citation>
    <scope>NUCLEOTIDE SEQUENCE</scope>
</reference>
<protein>
    <submittedName>
        <fullName evidence="2">Unannotated protein</fullName>
    </submittedName>
</protein>
<dbReference type="AlphaFoldDB" id="A0A6J5Z3Y3"/>
<evidence type="ECO:0000256" key="1">
    <source>
        <dbReference type="SAM" id="Phobius"/>
    </source>
</evidence>
<proteinExistence type="predicted"/>
<gene>
    <name evidence="2" type="ORF">UFOPK3820_00579</name>
</gene>
<keyword evidence="1" id="KW-0472">Membrane</keyword>
<keyword evidence="1" id="KW-0812">Transmembrane</keyword>
<sequence length="50" mass="5596">MTKDVEVGVAGSLTMIVLFSTVAVLLRSFYKRYTKLQNNGDENRENEGSN</sequence>
<feature type="transmembrane region" description="Helical" evidence="1">
    <location>
        <begin position="12"/>
        <end position="30"/>
    </location>
</feature>
<evidence type="ECO:0000313" key="2">
    <source>
        <dbReference type="EMBL" id="CAB4336068.1"/>
    </source>
</evidence>
<name>A0A6J5Z3Y3_9ZZZZ</name>
<keyword evidence="1" id="KW-1133">Transmembrane helix</keyword>
<accession>A0A6J5Z3Y3</accession>
<organism evidence="2">
    <name type="scientific">freshwater metagenome</name>
    <dbReference type="NCBI Taxonomy" id="449393"/>
    <lineage>
        <taxon>unclassified sequences</taxon>
        <taxon>metagenomes</taxon>
        <taxon>ecological metagenomes</taxon>
    </lineage>
</organism>
<dbReference type="EMBL" id="CAESAB010000016">
    <property type="protein sequence ID" value="CAB4336068.1"/>
    <property type="molecule type" value="Genomic_DNA"/>
</dbReference>